<dbReference type="CDD" id="cd14733">
    <property type="entry name" value="BACK"/>
    <property type="match status" value="1"/>
</dbReference>
<feature type="domain" description="BTB" evidence="2">
    <location>
        <begin position="525"/>
        <end position="585"/>
    </location>
</feature>
<feature type="region of interest" description="Disordered" evidence="1">
    <location>
        <begin position="250"/>
        <end position="276"/>
    </location>
</feature>
<evidence type="ECO:0000313" key="4">
    <source>
        <dbReference type="Proteomes" id="UP000192578"/>
    </source>
</evidence>
<accession>A0A1W0WXY6</accession>
<dbReference type="EMBL" id="MTYJ01000033">
    <property type="protein sequence ID" value="OQV20071.1"/>
    <property type="molecule type" value="Genomic_DNA"/>
</dbReference>
<keyword evidence="4" id="KW-1185">Reference proteome</keyword>
<proteinExistence type="predicted"/>
<evidence type="ECO:0000259" key="2">
    <source>
        <dbReference type="PROSITE" id="PS50097"/>
    </source>
</evidence>
<sequence>MSKAPRLRSFGGIPRISEDVNHYDVRLPVTSVTPAATDEPGVKVPLRHPAPKMSSPTASPVAVRETVALNGKTTTAWVVEGNSLIIDFTVPQFQPSSSGGRNIISSDPVDVPANGLQFRWIIQVALLNVTNGVQHVSARILRRDANPEYLNVQTTFSICTHNSRFIKYRTSGPRVFPPLVSSDCPAPMHVHDFAHVGVGVGMGVGVGVGVVPPLIFRAVLELIPPPSIPPRNELSRSPVKCEKSVVNEKPLGALMRRRRSKDGSTIPDDVGCNSVEPSAKRISNLRAWQEDRTGAEDAGYDSAGPESSSSSRDSSRSEDVQATIISPIHLASSSTSDIVIPSSTAEVATRFPTFEPESNSSSPTDSGTHSFLQLSSSSSAADIVVRDISSPAVVQVVPPTDETTSTARTTNIVVRDISSPAAVQFVPPADETTSTARTTNIVVRDISSPAAVQFVPPANETTSTARNNIPFQSEVRLGSTTPGAETLPIQSPNQQIILSIPSIPESPTAELVAAMNNLYKNPQGADIHLISNDHAVFHVHRCILMARSTVFAGLLSDPACTQRLVVHGFNCRTVDGLLEFLYSGQTGHLPQQAETLLAAAYRFRIGSLMRASETSLLAVGVTVENVIDWLILADRVDAKNLRRAAVDFFRRNLARMNGLAIARISDYRPELLTELLAVR</sequence>
<dbReference type="SMART" id="SM00225">
    <property type="entry name" value="BTB"/>
    <property type="match status" value="1"/>
</dbReference>
<dbReference type="Pfam" id="PF00651">
    <property type="entry name" value="BTB"/>
    <property type="match status" value="1"/>
</dbReference>
<feature type="compositionally biased region" description="Polar residues" evidence="1">
    <location>
        <begin position="356"/>
        <end position="372"/>
    </location>
</feature>
<dbReference type="Gene3D" id="6.10.250.3030">
    <property type="match status" value="1"/>
</dbReference>
<feature type="region of interest" description="Disordered" evidence="1">
    <location>
        <begin position="353"/>
        <end position="372"/>
    </location>
</feature>
<name>A0A1W0WXY6_HYPEX</name>
<evidence type="ECO:0000313" key="3">
    <source>
        <dbReference type="EMBL" id="OQV20071.1"/>
    </source>
</evidence>
<comment type="caution">
    <text evidence="3">The sequence shown here is derived from an EMBL/GenBank/DDBJ whole genome shotgun (WGS) entry which is preliminary data.</text>
</comment>
<gene>
    <name evidence="3" type="ORF">BV898_05865</name>
</gene>
<dbReference type="Gene3D" id="3.30.710.10">
    <property type="entry name" value="Potassium Channel Kv1.1, Chain A"/>
    <property type="match status" value="1"/>
</dbReference>
<dbReference type="PANTHER" id="PTHR24413">
    <property type="entry name" value="SPECKLE-TYPE POZ PROTEIN"/>
    <property type="match status" value="1"/>
</dbReference>
<dbReference type="CDD" id="cd18186">
    <property type="entry name" value="BTB_POZ_ZBTB_KLHL-like"/>
    <property type="match status" value="1"/>
</dbReference>
<organism evidence="3 4">
    <name type="scientific">Hypsibius exemplaris</name>
    <name type="common">Freshwater tardigrade</name>
    <dbReference type="NCBI Taxonomy" id="2072580"/>
    <lineage>
        <taxon>Eukaryota</taxon>
        <taxon>Metazoa</taxon>
        <taxon>Ecdysozoa</taxon>
        <taxon>Tardigrada</taxon>
        <taxon>Eutardigrada</taxon>
        <taxon>Parachela</taxon>
        <taxon>Hypsibioidea</taxon>
        <taxon>Hypsibiidae</taxon>
        <taxon>Hypsibius</taxon>
    </lineage>
</organism>
<feature type="region of interest" description="Disordered" evidence="1">
    <location>
        <begin position="292"/>
        <end position="320"/>
    </location>
</feature>
<dbReference type="SUPFAM" id="SSF54695">
    <property type="entry name" value="POZ domain"/>
    <property type="match status" value="1"/>
</dbReference>
<protein>
    <recommendedName>
        <fullName evidence="2">BTB domain-containing protein</fullName>
    </recommendedName>
</protein>
<evidence type="ECO:0000256" key="1">
    <source>
        <dbReference type="SAM" id="MobiDB-lite"/>
    </source>
</evidence>
<dbReference type="AlphaFoldDB" id="A0A1W0WXY6"/>
<feature type="region of interest" description="Disordered" evidence="1">
    <location>
        <begin position="36"/>
        <end position="59"/>
    </location>
</feature>
<reference evidence="4" key="1">
    <citation type="submission" date="2017-01" db="EMBL/GenBank/DDBJ databases">
        <title>Comparative genomics of anhydrobiosis in the tardigrade Hypsibius dujardini.</title>
        <authorList>
            <person name="Yoshida Y."/>
            <person name="Koutsovoulos G."/>
            <person name="Laetsch D."/>
            <person name="Stevens L."/>
            <person name="Kumar S."/>
            <person name="Horikawa D."/>
            <person name="Ishino K."/>
            <person name="Komine S."/>
            <person name="Tomita M."/>
            <person name="Blaxter M."/>
            <person name="Arakawa K."/>
        </authorList>
    </citation>
    <scope>NUCLEOTIDE SEQUENCE [LARGE SCALE GENOMIC DNA]</scope>
    <source>
        <strain evidence="4">Z151</strain>
    </source>
</reference>
<dbReference type="InterPro" id="IPR000210">
    <property type="entry name" value="BTB/POZ_dom"/>
</dbReference>
<dbReference type="Proteomes" id="UP000192578">
    <property type="component" value="Unassembled WGS sequence"/>
</dbReference>
<dbReference type="OrthoDB" id="684045at2759"/>
<dbReference type="InterPro" id="IPR011333">
    <property type="entry name" value="SKP1/BTB/POZ_sf"/>
</dbReference>
<dbReference type="PROSITE" id="PS50097">
    <property type="entry name" value="BTB"/>
    <property type="match status" value="1"/>
</dbReference>